<sequence length="526" mass="59529">MKKIYFCILAVSTLLFTSCEKDLDQYPHTETTSESVYTTADNYKAVLGKLYTSFTTTGQEKGGGNSDLSSNNGQDYMRCYFNLQEVGTDEVASTWLEGDKVIDLTYLSWDANDPWVSDMYYRIYYTIAMTNEFLRNATDDKIAGFTEEEQANIVHYRAEARFIRALTYYHALDLFRNIPFVTEDDPVGAYAPPRYTSSQIFAYIESELKDIEDDLLSRTELEYGRAPKAAAWTLLAKLYLNAEVYIGEDHYTDCITYCNKVIADGYSLEGDFQKLFNADNHLRTNEIIFPLPVDAESTVSWGATTYLICGEVSNTSDYQDPAAYGVTSGWGMFRVRGELPALFDETDGRNLFFTEGQTQYLDEVDNQSYGYFMSKWTNLTDGGEVASNTVDGGVDTDFPLFRLADVYLMLAESVIRGGSGSSSAVALDLLNELRARAYGDNYETDGKLAASDLTLNFILDERARELAWECTRRTDLIRFGKFTTDSYIWQWKGGVKDGKAVDSKFNYYPIPTSDLTANPNLYNKEY</sequence>
<evidence type="ECO:0000313" key="9">
    <source>
        <dbReference type="Proteomes" id="UP000243525"/>
    </source>
</evidence>
<evidence type="ECO:0000256" key="5">
    <source>
        <dbReference type="ARBA" id="ARBA00023237"/>
    </source>
</evidence>
<gene>
    <name evidence="8" type="ORF">C8N47_101271</name>
</gene>
<evidence type="ECO:0000256" key="2">
    <source>
        <dbReference type="ARBA" id="ARBA00006275"/>
    </source>
</evidence>
<name>A0A2T5C6Q4_9BACT</name>
<evidence type="ECO:0000313" key="8">
    <source>
        <dbReference type="EMBL" id="PTN10621.1"/>
    </source>
</evidence>
<evidence type="ECO:0000259" key="7">
    <source>
        <dbReference type="Pfam" id="PF14322"/>
    </source>
</evidence>
<proteinExistence type="inferred from homology"/>
<keyword evidence="5" id="KW-0998">Cell outer membrane</keyword>
<dbReference type="RefSeq" id="WP_107820717.1">
    <property type="nucleotide sequence ID" value="NZ_QAAD01000001.1"/>
</dbReference>
<dbReference type="AlphaFoldDB" id="A0A2T5C6Q4"/>
<dbReference type="Gene3D" id="1.10.3780.10">
    <property type="entry name" value="SusD-like"/>
    <property type="match status" value="1"/>
</dbReference>
<keyword evidence="3" id="KW-0732">Signal</keyword>
<dbReference type="InterPro" id="IPR033985">
    <property type="entry name" value="SusD-like_N"/>
</dbReference>
<organism evidence="8 9">
    <name type="scientific">Mangrovibacterium marinum</name>
    <dbReference type="NCBI Taxonomy" id="1639118"/>
    <lineage>
        <taxon>Bacteria</taxon>
        <taxon>Pseudomonadati</taxon>
        <taxon>Bacteroidota</taxon>
        <taxon>Bacteroidia</taxon>
        <taxon>Marinilabiliales</taxon>
        <taxon>Prolixibacteraceae</taxon>
        <taxon>Mangrovibacterium</taxon>
    </lineage>
</organism>
<evidence type="ECO:0000256" key="4">
    <source>
        <dbReference type="ARBA" id="ARBA00023136"/>
    </source>
</evidence>
<dbReference type="Pfam" id="PF14322">
    <property type="entry name" value="SusD-like_3"/>
    <property type="match status" value="1"/>
</dbReference>
<dbReference type="Gene3D" id="1.25.40.10">
    <property type="entry name" value="Tetratricopeptide repeat domain"/>
    <property type="match status" value="1"/>
</dbReference>
<dbReference type="EMBL" id="QAAD01000001">
    <property type="protein sequence ID" value="PTN10621.1"/>
    <property type="molecule type" value="Genomic_DNA"/>
</dbReference>
<comment type="subcellular location">
    <subcellularLocation>
        <location evidence="1">Cell outer membrane</location>
    </subcellularLocation>
</comment>
<reference evidence="8 9" key="1">
    <citation type="submission" date="2018-04" db="EMBL/GenBank/DDBJ databases">
        <title>Genomic Encyclopedia of Archaeal and Bacterial Type Strains, Phase II (KMG-II): from individual species to whole genera.</title>
        <authorList>
            <person name="Goeker M."/>
        </authorList>
    </citation>
    <scope>NUCLEOTIDE SEQUENCE [LARGE SCALE GENOMIC DNA]</scope>
    <source>
        <strain evidence="8 9">DSM 28823</strain>
    </source>
</reference>
<dbReference type="CDD" id="cd08977">
    <property type="entry name" value="SusD"/>
    <property type="match status" value="1"/>
</dbReference>
<dbReference type="Gene3D" id="1.25.40.390">
    <property type="match status" value="1"/>
</dbReference>
<protein>
    <submittedName>
        <fullName evidence="8">Putative outer membrane starch-binding protein</fullName>
    </submittedName>
</protein>
<feature type="domain" description="SusD-like N-terminal" evidence="7">
    <location>
        <begin position="99"/>
        <end position="240"/>
    </location>
</feature>
<dbReference type="InterPro" id="IPR012944">
    <property type="entry name" value="SusD_RagB_dom"/>
</dbReference>
<evidence type="ECO:0000256" key="3">
    <source>
        <dbReference type="ARBA" id="ARBA00022729"/>
    </source>
</evidence>
<dbReference type="InterPro" id="IPR011990">
    <property type="entry name" value="TPR-like_helical_dom_sf"/>
</dbReference>
<dbReference type="Proteomes" id="UP000243525">
    <property type="component" value="Unassembled WGS sequence"/>
</dbReference>
<accession>A0A2T5C6Q4</accession>
<dbReference type="SUPFAM" id="SSF48452">
    <property type="entry name" value="TPR-like"/>
    <property type="match status" value="1"/>
</dbReference>
<dbReference type="OrthoDB" id="5694214at2"/>
<comment type="similarity">
    <text evidence="2">Belongs to the SusD family.</text>
</comment>
<comment type="caution">
    <text evidence="8">The sequence shown here is derived from an EMBL/GenBank/DDBJ whole genome shotgun (WGS) entry which is preliminary data.</text>
</comment>
<evidence type="ECO:0000259" key="6">
    <source>
        <dbReference type="Pfam" id="PF07980"/>
    </source>
</evidence>
<keyword evidence="4" id="KW-0472">Membrane</keyword>
<dbReference type="Pfam" id="PF07980">
    <property type="entry name" value="SusD_RagB"/>
    <property type="match status" value="1"/>
</dbReference>
<dbReference type="PROSITE" id="PS51257">
    <property type="entry name" value="PROKAR_LIPOPROTEIN"/>
    <property type="match status" value="1"/>
</dbReference>
<evidence type="ECO:0000256" key="1">
    <source>
        <dbReference type="ARBA" id="ARBA00004442"/>
    </source>
</evidence>
<dbReference type="GO" id="GO:0009279">
    <property type="term" value="C:cell outer membrane"/>
    <property type="evidence" value="ECO:0007669"/>
    <property type="project" value="UniProtKB-SubCell"/>
</dbReference>
<feature type="domain" description="RagB/SusD" evidence="6">
    <location>
        <begin position="358"/>
        <end position="523"/>
    </location>
</feature>
<keyword evidence="9" id="KW-1185">Reference proteome</keyword>